<dbReference type="Gene3D" id="2.60.40.10">
    <property type="entry name" value="Immunoglobulins"/>
    <property type="match status" value="4"/>
</dbReference>
<dbReference type="InterPro" id="IPR014756">
    <property type="entry name" value="Ig_E-set"/>
</dbReference>
<keyword evidence="1" id="KW-0732">Signal</keyword>
<feature type="chain" id="PRO_5012574436" description="IPT/TIG domain-containing protein" evidence="1">
    <location>
        <begin position="31"/>
        <end position="1221"/>
    </location>
</feature>
<gene>
    <name evidence="3" type="ORF">A4W93_08850</name>
</gene>
<dbReference type="STRING" id="946333.A4W93_08850"/>
<accession>A0A1W6L6Z8</accession>
<dbReference type="InterPro" id="IPR002909">
    <property type="entry name" value="IPT_dom"/>
</dbReference>
<dbReference type="PROSITE" id="PS51257">
    <property type="entry name" value="PROKAR_LIPOPROTEIN"/>
    <property type="match status" value="1"/>
</dbReference>
<sequence length="1221" mass="121846">MLLSVVRRLRDAGVPALAAFLGLACSPVLAQTIVAADITSDTRWDTAGSPYVVNGAVAVRAGATLTIDAGVVVSMGSGAGLTVQAGAVRANGTAALPVQVRSDKVRAGQAAVAGDWNQWTFTSGTVNTRLEHVVFEHGRGLAVHGSAPEFNFLDIRQQQGPAIAIDLAASPFGLGNRASGNALNAVSVAAGDIAGNVRWGLRGIPYVVTGGTVSVGASPSVTGVSPSTVEVGQTVTVTVNGSRLSGVSEAALDRAGLALTPFSGGSSSQVFMQLRVDPAAAPGRAALRLVVDAGEVVLADAVTVTLPLPTINAVSPASVTAQSGPLEITVTGRNFTAASEVLFNGATAATRFVSATELRATLLNQTAAATLAVQVRAPDPANAGQYLLSNQGSLVVQAAVPPVVSVEPAPLALPPDSTSRNIVLRLSKADFREHTINVSVSDPAKLTVTPTTLVIPAGQTVATLAVVPRAVGTVSLTLSSAALAQVVVPVFITSDFRGANTSYSGLVGVVNGEVVVAPITSEAKVSNAPVGVAVGGTLTSVSPAGWARGTTVRFTVAGKGIPSDAQLSLNPSAGVSFGAQTVAADGSQLQVDVTAANDAAIGARRVVVKDAAGKELVFANALQSTVQLTTGAPAIESVTPLISPRGTRVRLVVRGRNLQQGLLRVTPASGLSIDTQLEIDADGTSIATWVDIAADALVGQRLVQVVTPSGTSSAEPLAFNTWNLAESEAVRGDIGPLASRLVGVMVGVATVEDKIVTVTPGATAVGVLNGAGVLELSPHVGVVGTDVVVTVRGRSLQSMTGAALVPSTGASLVGAPTVNADGTEATFTLRLAADAPLGNRKLVLQTATGVLTTVKWSDDTFLVSAPLPELDSVTPQVLVAGTTGVAMTVRGRNLINITGVRAEPANGLTFTGPFTASEDGTVLSFFGAVAAGAPAADSTLVITSVAGDSTLVASPRNLVRVSATSGPTHALTTGLVGVMVGTPAAPDAIVGGLASLPVGVAVGTNSTTLPEEPQTGVLGTQPVGVVVGAHVATVTPRGVLQGGSGTITVTGAGFDAVTAIVTTPSTGLLFDTPVVSGGGTVLSVGVSAAPDALTGPRHLRLRTATGVVSTLSAEAVFGVGAIPVLQSVSPILLERGKGTTVTVRGTGLSAVTGVSFVPASGVRAVTTPVFLTDALGDYLQFNVLVDPDATLGNRVLVLEVPGGQSGTAPLPANTFNVVAPQ</sequence>
<feature type="signal peptide" evidence="1">
    <location>
        <begin position="1"/>
        <end position="30"/>
    </location>
</feature>
<dbReference type="AlphaFoldDB" id="A0A1W6L6Z8"/>
<keyword evidence="4" id="KW-1185">Reference proteome</keyword>
<proteinExistence type="predicted"/>
<evidence type="ECO:0000313" key="3">
    <source>
        <dbReference type="EMBL" id="ARN20013.1"/>
    </source>
</evidence>
<evidence type="ECO:0000256" key="1">
    <source>
        <dbReference type="SAM" id="SignalP"/>
    </source>
</evidence>
<dbReference type="SUPFAM" id="SSF81296">
    <property type="entry name" value="E set domains"/>
    <property type="match status" value="1"/>
</dbReference>
<evidence type="ECO:0000259" key="2">
    <source>
        <dbReference type="Pfam" id="PF01833"/>
    </source>
</evidence>
<dbReference type="Pfam" id="PF01833">
    <property type="entry name" value="TIG"/>
    <property type="match status" value="1"/>
</dbReference>
<dbReference type="Proteomes" id="UP000193427">
    <property type="component" value="Chromosome"/>
</dbReference>
<organism evidence="3 4">
    <name type="scientific">Piscinibacter gummiphilus</name>
    <dbReference type="NCBI Taxonomy" id="946333"/>
    <lineage>
        <taxon>Bacteria</taxon>
        <taxon>Pseudomonadati</taxon>
        <taxon>Pseudomonadota</taxon>
        <taxon>Betaproteobacteria</taxon>
        <taxon>Burkholderiales</taxon>
        <taxon>Sphaerotilaceae</taxon>
        <taxon>Piscinibacter</taxon>
    </lineage>
</organism>
<protein>
    <recommendedName>
        <fullName evidence="2">IPT/TIG domain-containing protein</fullName>
    </recommendedName>
</protein>
<name>A0A1W6L6Z8_9BURK</name>
<evidence type="ECO:0000313" key="4">
    <source>
        <dbReference type="Proteomes" id="UP000193427"/>
    </source>
</evidence>
<dbReference type="KEGG" id="rgu:A4W93_08850"/>
<reference evidence="3 4" key="1">
    <citation type="submission" date="2016-04" db="EMBL/GenBank/DDBJ databases">
        <title>Complete genome sequence of natural rubber-degrading, novel Gram-negative bacterium, Rhizobacter gummiphilus strain NS21.</title>
        <authorList>
            <person name="Tabata M."/>
            <person name="Kasai D."/>
            <person name="Fukuda M."/>
        </authorList>
    </citation>
    <scope>NUCLEOTIDE SEQUENCE [LARGE SCALE GENOMIC DNA]</scope>
    <source>
        <strain evidence="3 4">NS21</strain>
    </source>
</reference>
<feature type="domain" description="IPT/TIG" evidence="2">
    <location>
        <begin position="309"/>
        <end position="381"/>
    </location>
</feature>
<dbReference type="EMBL" id="CP015118">
    <property type="protein sequence ID" value="ARN20013.1"/>
    <property type="molecule type" value="Genomic_DNA"/>
</dbReference>
<dbReference type="InterPro" id="IPR013783">
    <property type="entry name" value="Ig-like_fold"/>
</dbReference>